<dbReference type="EnsemblPlants" id="KQK22852">
    <property type="protein sequence ID" value="KQK22852"/>
    <property type="gene ID" value="BRADI_1g69655v3"/>
</dbReference>
<sequence>MVRLDQEPNIVKLFCHYNTLYFQDTLGGCVVSWAEEPLPNSDISGCDYYPGGGGCIILLSKSLYKCHMDSDLKNVLLHEMIHAYMFIKDDNTNHSSDHGANFKKLMDDINSSSVPDPHCESCEDFIESTKVNGTTQDDCIERMGDVCLNSTCQWHRLFGLHKMHCSGSYYKIQESPPYCVEVKGSRERLDECKASKSASGRWHAKHTSNKIEASNKHELEDASAEFLQSTNDAIDNCRKKAQLHVLGLIRRRKKSKDIGFDHLGSTIVQEALKRPRTDALSKNQGCNGEKKRKISKWDGSYSVIVEHVNYYCVDYSDEDEVPLINKRTERRKQQNLLENPEATYIPQVITGRSSDSFFDSFPRGPWNNDRFESLPLSQVENCCRQIIDQTCHETSPSSSDSPIVGEMIDISDD</sequence>
<dbReference type="SMART" id="SM00731">
    <property type="entry name" value="SprT"/>
    <property type="match status" value="1"/>
</dbReference>
<evidence type="ECO:0000256" key="1">
    <source>
        <dbReference type="SAM" id="MobiDB-lite"/>
    </source>
</evidence>
<evidence type="ECO:0000313" key="4">
    <source>
        <dbReference type="EnsemblPlants" id="KQK22852"/>
    </source>
</evidence>
<evidence type="ECO:0000259" key="2">
    <source>
        <dbReference type="SMART" id="SM00731"/>
    </source>
</evidence>
<dbReference type="OrthoDB" id="5236983at2759"/>
<feature type="domain" description="SprT-like" evidence="2">
    <location>
        <begin position="8"/>
        <end position="172"/>
    </location>
</feature>
<organism evidence="3">
    <name type="scientific">Brachypodium distachyon</name>
    <name type="common">Purple false brome</name>
    <name type="synonym">Trachynia distachya</name>
    <dbReference type="NCBI Taxonomy" id="15368"/>
    <lineage>
        <taxon>Eukaryota</taxon>
        <taxon>Viridiplantae</taxon>
        <taxon>Streptophyta</taxon>
        <taxon>Embryophyta</taxon>
        <taxon>Tracheophyta</taxon>
        <taxon>Spermatophyta</taxon>
        <taxon>Magnoliopsida</taxon>
        <taxon>Liliopsida</taxon>
        <taxon>Poales</taxon>
        <taxon>Poaceae</taxon>
        <taxon>BOP clade</taxon>
        <taxon>Pooideae</taxon>
        <taxon>Stipodae</taxon>
        <taxon>Brachypodieae</taxon>
        <taxon>Brachypodium</taxon>
    </lineage>
</organism>
<dbReference type="PANTHER" id="PTHR21220">
    <property type="entry name" value="DNA-DEPENDENT METALLOPROTEASE SPRTN"/>
    <property type="match status" value="1"/>
</dbReference>
<reference evidence="4" key="3">
    <citation type="submission" date="2018-08" db="UniProtKB">
        <authorList>
            <consortium name="EnsemblPlants"/>
        </authorList>
    </citation>
    <scope>IDENTIFICATION</scope>
    <source>
        <strain evidence="4">cv. Bd21</strain>
    </source>
</reference>
<dbReference type="AlphaFoldDB" id="A0A0Q3KEH2"/>
<dbReference type="GO" id="GO:0003697">
    <property type="term" value="F:single-stranded DNA binding"/>
    <property type="evidence" value="ECO:0007669"/>
    <property type="project" value="InterPro"/>
</dbReference>
<reference evidence="3 4" key="1">
    <citation type="journal article" date="2010" name="Nature">
        <title>Genome sequencing and analysis of the model grass Brachypodium distachyon.</title>
        <authorList>
            <consortium name="International Brachypodium Initiative"/>
        </authorList>
    </citation>
    <scope>NUCLEOTIDE SEQUENCE [LARGE SCALE GENOMIC DNA]</scope>
    <source>
        <strain evidence="3 4">Bd21</strain>
    </source>
</reference>
<dbReference type="EMBL" id="CM000880">
    <property type="protein sequence ID" value="KQK22852.1"/>
    <property type="molecule type" value="Genomic_DNA"/>
</dbReference>
<dbReference type="FunCoup" id="A0A0Q3KEH2">
    <property type="interactions" value="664"/>
</dbReference>
<accession>A0A0Q3KEH2</accession>
<evidence type="ECO:0000313" key="5">
    <source>
        <dbReference type="Proteomes" id="UP000008810"/>
    </source>
</evidence>
<dbReference type="Proteomes" id="UP000008810">
    <property type="component" value="Chromosome 1"/>
</dbReference>
<gene>
    <name evidence="3" type="ORF">BRADI_1g69655v3</name>
</gene>
<dbReference type="GO" id="GO:0004222">
    <property type="term" value="F:metalloendopeptidase activity"/>
    <property type="evidence" value="ECO:0007669"/>
    <property type="project" value="InterPro"/>
</dbReference>
<keyword evidence="5" id="KW-1185">Reference proteome</keyword>
<dbReference type="Pfam" id="PF10263">
    <property type="entry name" value="SprT-like"/>
    <property type="match status" value="1"/>
</dbReference>
<reference evidence="3" key="2">
    <citation type="submission" date="2017-06" db="EMBL/GenBank/DDBJ databases">
        <title>WGS assembly of Brachypodium distachyon.</title>
        <authorList>
            <consortium name="The International Brachypodium Initiative"/>
            <person name="Lucas S."/>
            <person name="Harmon-Smith M."/>
            <person name="Lail K."/>
            <person name="Tice H."/>
            <person name="Grimwood J."/>
            <person name="Bruce D."/>
            <person name="Barry K."/>
            <person name="Shu S."/>
            <person name="Lindquist E."/>
            <person name="Wang M."/>
            <person name="Pitluck S."/>
            <person name="Vogel J.P."/>
            <person name="Garvin D.F."/>
            <person name="Mockler T.C."/>
            <person name="Schmutz J."/>
            <person name="Rokhsar D."/>
            <person name="Bevan M.W."/>
        </authorList>
    </citation>
    <scope>NUCLEOTIDE SEQUENCE</scope>
    <source>
        <strain evidence="3">Bd21</strain>
    </source>
</reference>
<protein>
    <recommendedName>
        <fullName evidence="2">SprT-like domain-containing protein</fullName>
    </recommendedName>
</protein>
<dbReference type="STRING" id="15368.A0A0Q3KEH2"/>
<dbReference type="Gramene" id="KQK22852">
    <property type="protein sequence ID" value="KQK22852"/>
    <property type="gene ID" value="BRADI_1g69655v3"/>
</dbReference>
<feature type="compositionally biased region" description="Polar residues" evidence="1">
    <location>
        <begin position="392"/>
        <end position="401"/>
    </location>
</feature>
<evidence type="ECO:0000313" key="3">
    <source>
        <dbReference type="EMBL" id="KQK22852.1"/>
    </source>
</evidence>
<dbReference type="GO" id="GO:0005634">
    <property type="term" value="C:nucleus"/>
    <property type="evidence" value="ECO:0000318"/>
    <property type="project" value="GO_Central"/>
</dbReference>
<name>A0A0Q3KEH2_BRADI</name>
<dbReference type="InterPro" id="IPR044245">
    <property type="entry name" value="Spartan"/>
</dbReference>
<dbReference type="InterPro" id="IPR006640">
    <property type="entry name" value="SprT-like_domain"/>
</dbReference>
<feature type="region of interest" description="Disordered" evidence="1">
    <location>
        <begin position="392"/>
        <end position="413"/>
    </location>
</feature>
<proteinExistence type="predicted"/>
<dbReference type="InParanoid" id="A0A0Q3KEH2"/>
<dbReference type="GO" id="GO:0031593">
    <property type="term" value="F:polyubiquitin modification-dependent protein binding"/>
    <property type="evidence" value="ECO:0000318"/>
    <property type="project" value="GO_Central"/>
</dbReference>
<dbReference type="PANTHER" id="PTHR21220:SF0">
    <property type="entry name" value="DNA-DEPENDENT METALLOPROTEASE SPRTN"/>
    <property type="match status" value="1"/>
</dbReference>
<dbReference type="GO" id="GO:0006974">
    <property type="term" value="P:DNA damage response"/>
    <property type="evidence" value="ECO:0000318"/>
    <property type="project" value="GO_Central"/>
</dbReference>